<accession>A0A1I2RAI1</accession>
<proteinExistence type="predicted"/>
<reference evidence="2" key="1">
    <citation type="submission" date="2016-10" db="EMBL/GenBank/DDBJ databases">
        <authorList>
            <person name="Varghese N."/>
            <person name="Submissions S."/>
        </authorList>
    </citation>
    <scope>NUCLEOTIDE SEQUENCE [LARGE SCALE GENOMIC DNA]</scope>
    <source>
        <strain evidence="2">CGMCC 1.7739</strain>
    </source>
</reference>
<organism evidence="1 2">
    <name type="scientific">Halopelagius inordinatus</name>
    <dbReference type="NCBI Taxonomy" id="553467"/>
    <lineage>
        <taxon>Archaea</taxon>
        <taxon>Methanobacteriati</taxon>
        <taxon>Methanobacteriota</taxon>
        <taxon>Stenosarchaea group</taxon>
        <taxon>Halobacteria</taxon>
        <taxon>Halobacteriales</taxon>
        <taxon>Haloferacaceae</taxon>
    </lineage>
</organism>
<dbReference type="Proteomes" id="UP000198876">
    <property type="component" value="Unassembled WGS sequence"/>
</dbReference>
<keyword evidence="2" id="KW-1185">Reference proteome</keyword>
<sequence length="61" mass="6687">MDGLTAGTGVAGRDHAVLGRRDSRLPLDTALRRGRFAASRWKESEYVKSVGTRVETPDDND</sequence>
<name>A0A1I2RAI1_9EURY</name>
<evidence type="ECO:0000313" key="1">
    <source>
        <dbReference type="EMBL" id="SFG35597.1"/>
    </source>
</evidence>
<dbReference type="STRING" id="553467.SAMN04488063_1785"/>
<gene>
    <name evidence="1" type="ORF">SAMN04488063_1785</name>
</gene>
<protein>
    <submittedName>
        <fullName evidence="1">Uncharacterized protein</fullName>
    </submittedName>
</protein>
<dbReference type="EMBL" id="FOOQ01000002">
    <property type="protein sequence ID" value="SFG35597.1"/>
    <property type="molecule type" value="Genomic_DNA"/>
</dbReference>
<evidence type="ECO:0000313" key="2">
    <source>
        <dbReference type="Proteomes" id="UP000198876"/>
    </source>
</evidence>
<dbReference type="AlphaFoldDB" id="A0A1I2RAI1"/>